<evidence type="ECO:0000313" key="5">
    <source>
        <dbReference type="EMBL" id="CAF1173147.1"/>
    </source>
</evidence>
<accession>A0A814PYN5</accession>
<evidence type="ECO:0000313" key="4">
    <source>
        <dbReference type="EMBL" id="CAF1112805.1"/>
    </source>
</evidence>
<keyword evidence="8" id="KW-1185">Reference proteome</keyword>
<feature type="compositionally biased region" description="Polar residues" evidence="3">
    <location>
        <begin position="410"/>
        <end position="421"/>
    </location>
</feature>
<dbReference type="GO" id="GO:0005634">
    <property type="term" value="C:nucleus"/>
    <property type="evidence" value="ECO:0007669"/>
    <property type="project" value="InterPro"/>
</dbReference>
<protein>
    <recommendedName>
        <fullName evidence="9">Nucleosome assembly protein 1-like 1</fullName>
    </recommendedName>
</protein>
<feature type="compositionally biased region" description="Polar residues" evidence="3">
    <location>
        <begin position="29"/>
        <end position="41"/>
    </location>
</feature>
<dbReference type="PANTHER" id="PTHR11875">
    <property type="entry name" value="TESTIS-SPECIFIC Y-ENCODED PROTEIN"/>
    <property type="match status" value="1"/>
</dbReference>
<name>A0A814PYN5_9BILA</name>
<gene>
    <name evidence="4" type="ORF">GPM918_LOCUS19314</name>
    <name evidence="5" type="ORF">OVA965_LOCUS22675</name>
    <name evidence="6" type="ORF">SRO942_LOCUS19311</name>
    <name evidence="7" type="ORF">TMI583_LOCUS23392</name>
</gene>
<dbReference type="Gene3D" id="1.20.5.1500">
    <property type="match status" value="1"/>
</dbReference>
<dbReference type="Proteomes" id="UP000677228">
    <property type="component" value="Unassembled WGS sequence"/>
</dbReference>
<evidence type="ECO:0000313" key="8">
    <source>
        <dbReference type="Proteomes" id="UP000663829"/>
    </source>
</evidence>
<dbReference type="Proteomes" id="UP000681722">
    <property type="component" value="Unassembled WGS sequence"/>
</dbReference>
<feature type="region of interest" description="Disordered" evidence="3">
    <location>
        <begin position="1"/>
        <end position="53"/>
    </location>
</feature>
<dbReference type="Pfam" id="PF00956">
    <property type="entry name" value="NAP"/>
    <property type="match status" value="1"/>
</dbReference>
<feature type="region of interest" description="Disordered" evidence="3">
    <location>
        <begin position="337"/>
        <end position="421"/>
    </location>
</feature>
<dbReference type="Proteomes" id="UP000682733">
    <property type="component" value="Unassembled WGS sequence"/>
</dbReference>
<comment type="caution">
    <text evidence="4">The sequence shown here is derived from an EMBL/GenBank/DDBJ whole genome shotgun (WGS) entry which is preliminary data.</text>
</comment>
<dbReference type="AlphaFoldDB" id="A0A814PYN5"/>
<dbReference type="EMBL" id="CAJOBA010034401">
    <property type="protein sequence ID" value="CAF3984449.1"/>
    <property type="molecule type" value="Genomic_DNA"/>
</dbReference>
<dbReference type="OrthoDB" id="27325at2759"/>
<organism evidence="4 8">
    <name type="scientific">Didymodactylos carnosus</name>
    <dbReference type="NCBI Taxonomy" id="1234261"/>
    <lineage>
        <taxon>Eukaryota</taxon>
        <taxon>Metazoa</taxon>
        <taxon>Spiralia</taxon>
        <taxon>Gnathifera</taxon>
        <taxon>Rotifera</taxon>
        <taxon>Eurotatoria</taxon>
        <taxon>Bdelloidea</taxon>
        <taxon>Philodinida</taxon>
        <taxon>Philodinidae</taxon>
        <taxon>Didymodactylos</taxon>
    </lineage>
</organism>
<dbReference type="EMBL" id="CAJOBC010005821">
    <property type="protein sequence ID" value="CAF3877011.1"/>
    <property type="molecule type" value="Genomic_DNA"/>
</dbReference>
<evidence type="ECO:0000256" key="1">
    <source>
        <dbReference type="ARBA" id="ARBA00009947"/>
    </source>
</evidence>
<comment type="similarity">
    <text evidence="1 2">Belongs to the nucleosome assembly protein (NAP) family.</text>
</comment>
<evidence type="ECO:0008006" key="9">
    <source>
        <dbReference type="Google" id="ProtNLM"/>
    </source>
</evidence>
<dbReference type="EMBL" id="CAJNOQ010005821">
    <property type="protein sequence ID" value="CAF1112805.1"/>
    <property type="molecule type" value="Genomic_DNA"/>
</dbReference>
<evidence type="ECO:0000313" key="6">
    <source>
        <dbReference type="EMBL" id="CAF3877011.1"/>
    </source>
</evidence>
<dbReference type="SUPFAM" id="SSF143113">
    <property type="entry name" value="NAP-like"/>
    <property type="match status" value="1"/>
</dbReference>
<dbReference type="InterPro" id="IPR002164">
    <property type="entry name" value="NAP_family"/>
</dbReference>
<dbReference type="InterPro" id="IPR037231">
    <property type="entry name" value="NAP-like_sf"/>
</dbReference>
<dbReference type="FunFam" id="1.20.5.1500:FF:000001">
    <property type="entry name" value="Nucleosome assembly protein 1-like 1"/>
    <property type="match status" value="1"/>
</dbReference>
<dbReference type="GO" id="GO:0006334">
    <property type="term" value="P:nucleosome assembly"/>
    <property type="evidence" value="ECO:0007669"/>
    <property type="project" value="InterPro"/>
</dbReference>
<evidence type="ECO:0000256" key="3">
    <source>
        <dbReference type="SAM" id="MobiDB-lite"/>
    </source>
</evidence>
<dbReference type="Gene3D" id="3.30.1120.90">
    <property type="entry name" value="Nucleosome assembly protein"/>
    <property type="match status" value="1"/>
</dbReference>
<feature type="compositionally biased region" description="Acidic residues" evidence="3">
    <location>
        <begin position="338"/>
        <end position="366"/>
    </location>
</feature>
<evidence type="ECO:0000313" key="7">
    <source>
        <dbReference type="EMBL" id="CAF3984449.1"/>
    </source>
</evidence>
<dbReference type="EMBL" id="CAJNOK010012875">
    <property type="protein sequence ID" value="CAF1173147.1"/>
    <property type="molecule type" value="Genomic_DNA"/>
</dbReference>
<evidence type="ECO:0000256" key="2">
    <source>
        <dbReference type="RuleBase" id="RU003876"/>
    </source>
</evidence>
<proteinExistence type="inferred from homology"/>
<reference evidence="4" key="1">
    <citation type="submission" date="2021-02" db="EMBL/GenBank/DDBJ databases">
        <authorList>
            <person name="Nowell W R."/>
        </authorList>
    </citation>
    <scope>NUCLEOTIDE SEQUENCE</scope>
</reference>
<feature type="compositionally biased region" description="Basic residues" evidence="3">
    <location>
        <begin position="371"/>
        <end position="385"/>
    </location>
</feature>
<dbReference type="Proteomes" id="UP000663829">
    <property type="component" value="Unassembled WGS sequence"/>
</dbReference>
<sequence>MNTVEMGAADEDDKNYDTEGIECNHSDQMKTLSRSQNTCRSSPHHTARESESDELVLPPEVIRRVNALRNLQAEYHYLEATFFEEVHDLECRYLKKYQPLYEKRFAIVKGVYDPSDAEAKCAFDVNDEDIDEEEKKTGGKIDEKKDEEKMEEKSSGIPEFWLQVFKNSEVLSVLIRETDEPILKHLIDVRVKMHNETPQKEFTIEFEFTSNDYFSNNILTKVYELRTGPDEKDPLSYEGPEIIKSKGCAINWKKGKNVTIKMIKKRQKHKNRGTVRVVTKEVQAESFFNFFNPPTIPDDPEVDIEEDAEQILATDFEIGHMLRDSIIPKAVLYYTGEAGDDESGGFDEDEDEEDDEEDSDENEAEEEHGGAHHHHGGRGGHHGGKHPPAAHGGAGKSGRSKGSHSSGNSVTNQQQPECRQQ</sequence>